<dbReference type="EMBL" id="BQMJ01000013">
    <property type="protein sequence ID" value="GJQ10084.1"/>
    <property type="molecule type" value="Genomic_DNA"/>
</dbReference>
<evidence type="ECO:0000259" key="2">
    <source>
        <dbReference type="PROSITE" id="PS50158"/>
    </source>
</evidence>
<evidence type="ECO:0000313" key="4">
    <source>
        <dbReference type="Proteomes" id="UP001061958"/>
    </source>
</evidence>
<keyword evidence="1" id="KW-0862">Zinc</keyword>
<dbReference type="InterPro" id="IPR001878">
    <property type="entry name" value="Znf_CCHC"/>
</dbReference>
<name>A0A9C7PTT1_9RHOD</name>
<accession>A0A9C7PTT1</accession>
<feature type="domain" description="CCHC-type" evidence="2">
    <location>
        <begin position="96"/>
        <end position="111"/>
    </location>
</feature>
<dbReference type="PROSITE" id="PS50158">
    <property type="entry name" value="ZF_CCHC"/>
    <property type="match status" value="1"/>
</dbReference>
<protein>
    <recommendedName>
        <fullName evidence="2">CCHC-type domain-containing protein</fullName>
    </recommendedName>
</protein>
<reference evidence="3" key="2">
    <citation type="submission" date="2022-01" db="EMBL/GenBank/DDBJ databases">
        <authorList>
            <person name="Hirooka S."/>
            <person name="Miyagishima S.Y."/>
        </authorList>
    </citation>
    <scope>NUCLEOTIDE SEQUENCE</scope>
    <source>
        <strain evidence="3">NBRC 102759</strain>
    </source>
</reference>
<keyword evidence="1" id="KW-0863">Zinc-finger</keyword>
<dbReference type="GO" id="GO:0008270">
    <property type="term" value="F:zinc ion binding"/>
    <property type="evidence" value="ECO:0007669"/>
    <property type="project" value="UniProtKB-KW"/>
</dbReference>
<evidence type="ECO:0000256" key="1">
    <source>
        <dbReference type="PROSITE-ProRule" id="PRU00047"/>
    </source>
</evidence>
<proteinExistence type="predicted"/>
<dbReference type="GO" id="GO:0003676">
    <property type="term" value="F:nucleic acid binding"/>
    <property type="evidence" value="ECO:0007669"/>
    <property type="project" value="InterPro"/>
</dbReference>
<gene>
    <name evidence="3" type="ORF">GpartN1_g1875.t1</name>
</gene>
<comment type="caution">
    <text evidence="3">The sequence shown here is derived from an EMBL/GenBank/DDBJ whole genome shotgun (WGS) entry which is preliminary data.</text>
</comment>
<reference evidence="3" key="1">
    <citation type="journal article" date="2022" name="Proc. Natl. Acad. Sci. U.S.A.">
        <title>Life cycle and functional genomics of the unicellular red alga Galdieria for elucidating algal and plant evolution and industrial use.</title>
        <authorList>
            <person name="Hirooka S."/>
            <person name="Itabashi T."/>
            <person name="Ichinose T.M."/>
            <person name="Onuma R."/>
            <person name="Fujiwara T."/>
            <person name="Yamashita S."/>
            <person name="Jong L.W."/>
            <person name="Tomita R."/>
            <person name="Iwane A.H."/>
            <person name="Miyagishima S.Y."/>
        </authorList>
    </citation>
    <scope>NUCLEOTIDE SEQUENCE</scope>
    <source>
        <strain evidence="3">NBRC 102759</strain>
    </source>
</reference>
<keyword evidence="1" id="KW-0479">Metal-binding</keyword>
<dbReference type="Proteomes" id="UP001061958">
    <property type="component" value="Unassembled WGS sequence"/>
</dbReference>
<sequence length="198" mass="22438">MKTSKLSDKCLLFCSVLVKNCTLGSSRIIYRKEYPGRRSLLCLHTGFKYYNIFQVRNDLRGYSFSYVCIKVAASISKQVISTPSRDVLNRKTKIARRCSFCGEMGHNSRTCNYTNDFKSVERTLCPRCRGSGVIPCSLCNCYDSRSRQLFDEQAVASTFELANFSKLKFIYKGKNLRQVCTKCGGSALMVCPDCFGFV</sequence>
<keyword evidence="4" id="KW-1185">Reference proteome</keyword>
<dbReference type="OrthoDB" id="7185at2759"/>
<dbReference type="AlphaFoldDB" id="A0A9C7PTT1"/>
<organism evidence="3 4">
    <name type="scientific">Galdieria partita</name>
    <dbReference type="NCBI Taxonomy" id="83374"/>
    <lineage>
        <taxon>Eukaryota</taxon>
        <taxon>Rhodophyta</taxon>
        <taxon>Bangiophyceae</taxon>
        <taxon>Galdieriales</taxon>
        <taxon>Galdieriaceae</taxon>
        <taxon>Galdieria</taxon>
    </lineage>
</organism>
<evidence type="ECO:0000313" key="3">
    <source>
        <dbReference type="EMBL" id="GJQ10084.1"/>
    </source>
</evidence>